<dbReference type="eggNOG" id="KOG2500">
    <property type="taxonomic scope" value="Eukaryota"/>
</dbReference>
<dbReference type="SUPFAM" id="SSF50729">
    <property type="entry name" value="PH domain-like"/>
    <property type="match status" value="1"/>
</dbReference>
<proteinExistence type="predicted"/>
<feature type="compositionally biased region" description="Pro residues" evidence="1">
    <location>
        <begin position="266"/>
        <end position="277"/>
    </location>
</feature>
<feature type="region of interest" description="Disordered" evidence="1">
    <location>
        <begin position="248"/>
        <end position="306"/>
    </location>
</feature>
<evidence type="ECO:0000259" key="2">
    <source>
        <dbReference type="Pfam" id="PF07933"/>
    </source>
</evidence>
<feature type="domain" description="NECAP PHear" evidence="2">
    <location>
        <begin position="13"/>
        <end position="185"/>
    </location>
</feature>
<dbReference type="Gene3D" id="2.30.29.30">
    <property type="entry name" value="Pleckstrin-homology domain (PH domain)/Phosphotyrosine-binding domain (PTB)"/>
    <property type="match status" value="1"/>
</dbReference>
<keyword evidence="4" id="KW-1185">Reference proteome</keyword>
<gene>
    <name evidence="3" type="ORF">MICPUCDRAFT_60977</name>
</gene>
<dbReference type="EMBL" id="GG663743">
    <property type="protein sequence ID" value="EEH54720.1"/>
    <property type="molecule type" value="Genomic_DNA"/>
</dbReference>
<dbReference type="GO" id="GO:0030125">
    <property type="term" value="C:clathrin vesicle coat"/>
    <property type="evidence" value="ECO:0007669"/>
    <property type="project" value="TreeGrafter"/>
</dbReference>
<dbReference type="KEGG" id="mpp:MICPUCDRAFT_60977"/>
<dbReference type="AlphaFoldDB" id="C1N056"/>
<dbReference type="PANTHER" id="PTHR12847">
    <property type="entry name" value="ATP-BINDING CASSETTE ABC TRANSPORTER-RELATED"/>
    <property type="match status" value="1"/>
</dbReference>
<protein>
    <submittedName>
        <fullName evidence="3">Predicted protein</fullName>
    </submittedName>
</protein>
<accession>C1N056</accession>
<reference evidence="3 4" key="1">
    <citation type="journal article" date="2009" name="Science">
        <title>Green evolution and dynamic adaptations revealed by genomes of the marine picoeukaryotes Micromonas.</title>
        <authorList>
            <person name="Worden A.Z."/>
            <person name="Lee J.H."/>
            <person name="Mock T."/>
            <person name="Rouze P."/>
            <person name="Simmons M.P."/>
            <person name="Aerts A.L."/>
            <person name="Allen A.E."/>
            <person name="Cuvelier M.L."/>
            <person name="Derelle E."/>
            <person name="Everett M.V."/>
            <person name="Foulon E."/>
            <person name="Grimwood J."/>
            <person name="Gundlach H."/>
            <person name="Henrissat B."/>
            <person name="Napoli C."/>
            <person name="McDonald S.M."/>
            <person name="Parker M.S."/>
            <person name="Rombauts S."/>
            <person name="Salamov A."/>
            <person name="Von Dassow P."/>
            <person name="Badger J.H."/>
            <person name="Coutinho P.M."/>
            <person name="Demir E."/>
            <person name="Dubchak I."/>
            <person name="Gentemann C."/>
            <person name="Eikrem W."/>
            <person name="Gready J.E."/>
            <person name="John U."/>
            <person name="Lanier W."/>
            <person name="Lindquist E.A."/>
            <person name="Lucas S."/>
            <person name="Mayer K.F."/>
            <person name="Moreau H."/>
            <person name="Not F."/>
            <person name="Otillar R."/>
            <person name="Panaud O."/>
            <person name="Pangilinan J."/>
            <person name="Paulsen I."/>
            <person name="Piegu B."/>
            <person name="Poliakov A."/>
            <person name="Robbens S."/>
            <person name="Schmutz J."/>
            <person name="Toulza E."/>
            <person name="Wyss T."/>
            <person name="Zelensky A."/>
            <person name="Zhou K."/>
            <person name="Armbrust E.V."/>
            <person name="Bhattacharya D."/>
            <person name="Goodenough U.W."/>
            <person name="Van de Peer Y."/>
            <person name="Grigoriev I.V."/>
        </authorList>
    </citation>
    <scope>NUCLEOTIDE SEQUENCE [LARGE SCALE GENOMIC DNA]</scope>
    <source>
        <strain evidence="3 4">CCMP1545</strain>
    </source>
</reference>
<dbReference type="PANTHER" id="PTHR12847:SF9">
    <property type="entry name" value="NECAP-LIKE PROTEIN CG9132"/>
    <property type="match status" value="1"/>
</dbReference>
<dbReference type="Pfam" id="PF07933">
    <property type="entry name" value="DUF1681"/>
    <property type="match status" value="1"/>
</dbReference>
<name>C1N056_MICPC</name>
<evidence type="ECO:0000313" key="3">
    <source>
        <dbReference type="EMBL" id="EEH54720.1"/>
    </source>
</evidence>
<dbReference type="CDD" id="cd13228">
    <property type="entry name" value="PHear_NECAP"/>
    <property type="match status" value="1"/>
</dbReference>
<dbReference type="InterPro" id="IPR012466">
    <property type="entry name" value="NECAP_PHear"/>
</dbReference>
<dbReference type="OrthoDB" id="10265489at2759"/>
<dbReference type="OMA" id="HAYEERM"/>
<evidence type="ECO:0000256" key="1">
    <source>
        <dbReference type="SAM" id="MobiDB-lite"/>
    </source>
</evidence>
<evidence type="ECO:0000313" key="4">
    <source>
        <dbReference type="Proteomes" id="UP000001876"/>
    </source>
</evidence>
<sequence>MTGADADDDDHVEIVTFTIEEAYVYAIPPTATHAGHRADSWDVEKWLRAVRVKVTSRGSRASIKLLDVESGELFAECPLPKDAKVATVVEPVIDSSRYFVLRVEDEATRRHAFLGLGFRERDAASDFKLAVQEQQQQRDRERTAAALAEERERAVAAAAAGGGNGGDGGGPPRLHDYSLKGTININVSSKLVGREPHAKRVAGGAAATAATATIAPPPPGAPIPVLAPPPGGFPPHIENRVAGMIRSPTAGAGMGAAPSPASMSVTPPPPPPPPPPADDAGGGWATFDDPPASNAGGGDDWADFQS</sequence>
<dbReference type="GO" id="GO:0006897">
    <property type="term" value="P:endocytosis"/>
    <property type="evidence" value="ECO:0007669"/>
    <property type="project" value="InterPro"/>
</dbReference>
<dbReference type="InterPro" id="IPR011993">
    <property type="entry name" value="PH-like_dom_sf"/>
</dbReference>
<dbReference type="RefSeq" id="XP_003061070.1">
    <property type="nucleotide sequence ID" value="XM_003061024.1"/>
</dbReference>
<dbReference type="GeneID" id="9686775"/>
<organism evidence="4">
    <name type="scientific">Micromonas pusilla (strain CCMP1545)</name>
    <name type="common">Picoplanktonic green alga</name>
    <dbReference type="NCBI Taxonomy" id="564608"/>
    <lineage>
        <taxon>Eukaryota</taxon>
        <taxon>Viridiplantae</taxon>
        <taxon>Chlorophyta</taxon>
        <taxon>Mamiellophyceae</taxon>
        <taxon>Mamiellales</taxon>
        <taxon>Mamiellaceae</taxon>
        <taxon>Micromonas</taxon>
    </lineage>
</organism>
<feature type="compositionally biased region" description="Low complexity" evidence="1">
    <location>
        <begin position="255"/>
        <end position="265"/>
    </location>
</feature>
<dbReference type="STRING" id="564608.C1N056"/>
<dbReference type="Proteomes" id="UP000001876">
    <property type="component" value="Unassembled WGS sequence"/>
</dbReference>